<feature type="region of interest" description="Disordered" evidence="1">
    <location>
        <begin position="42"/>
        <end position="77"/>
    </location>
</feature>
<evidence type="ECO:0000256" key="1">
    <source>
        <dbReference type="SAM" id="MobiDB-lite"/>
    </source>
</evidence>
<accession>A0A9P6HNI7</accession>
<keyword evidence="3" id="KW-1185">Reference proteome</keyword>
<comment type="caution">
    <text evidence="2">The sequence shown here is derived from an EMBL/GenBank/DDBJ whole genome shotgun (WGS) entry which is preliminary data.</text>
</comment>
<name>A0A9P6HNI7_9AGAM</name>
<proteinExistence type="predicted"/>
<protein>
    <submittedName>
        <fullName evidence="2">Uncharacterized protein</fullName>
    </submittedName>
</protein>
<organism evidence="2 3">
    <name type="scientific">Thelephora terrestris</name>
    <dbReference type="NCBI Taxonomy" id="56493"/>
    <lineage>
        <taxon>Eukaryota</taxon>
        <taxon>Fungi</taxon>
        <taxon>Dikarya</taxon>
        <taxon>Basidiomycota</taxon>
        <taxon>Agaricomycotina</taxon>
        <taxon>Agaricomycetes</taxon>
        <taxon>Thelephorales</taxon>
        <taxon>Thelephoraceae</taxon>
        <taxon>Thelephora</taxon>
    </lineage>
</organism>
<dbReference type="EMBL" id="WIUZ02000002">
    <property type="protein sequence ID" value="KAF9791099.1"/>
    <property type="molecule type" value="Genomic_DNA"/>
</dbReference>
<dbReference type="AlphaFoldDB" id="A0A9P6HNI7"/>
<feature type="compositionally biased region" description="Polar residues" evidence="1">
    <location>
        <begin position="46"/>
        <end position="56"/>
    </location>
</feature>
<dbReference type="Proteomes" id="UP000736335">
    <property type="component" value="Unassembled WGS sequence"/>
</dbReference>
<gene>
    <name evidence="2" type="ORF">BJ322DRAFT_1171151</name>
</gene>
<reference evidence="2" key="1">
    <citation type="journal article" date="2020" name="Nat. Commun.">
        <title>Large-scale genome sequencing of mycorrhizal fungi provides insights into the early evolution of symbiotic traits.</title>
        <authorList>
            <person name="Miyauchi S."/>
            <person name="Kiss E."/>
            <person name="Kuo A."/>
            <person name="Drula E."/>
            <person name="Kohler A."/>
            <person name="Sanchez-Garcia M."/>
            <person name="Morin E."/>
            <person name="Andreopoulos B."/>
            <person name="Barry K.W."/>
            <person name="Bonito G."/>
            <person name="Buee M."/>
            <person name="Carver A."/>
            <person name="Chen C."/>
            <person name="Cichocki N."/>
            <person name="Clum A."/>
            <person name="Culley D."/>
            <person name="Crous P.W."/>
            <person name="Fauchery L."/>
            <person name="Girlanda M."/>
            <person name="Hayes R.D."/>
            <person name="Keri Z."/>
            <person name="LaButti K."/>
            <person name="Lipzen A."/>
            <person name="Lombard V."/>
            <person name="Magnuson J."/>
            <person name="Maillard F."/>
            <person name="Murat C."/>
            <person name="Nolan M."/>
            <person name="Ohm R.A."/>
            <person name="Pangilinan J."/>
            <person name="Pereira M.F."/>
            <person name="Perotto S."/>
            <person name="Peter M."/>
            <person name="Pfister S."/>
            <person name="Riley R."/>
            <person name="Sitrit Y."/>
            <person name="Stielow J.B."/>
            <person name="Szollosi G."/>
            <person name="Zifcakova L."/>
            <person name="Stursova M."/>
            <person name="Spatafora J.W."/>
            <person name="Tedersoo L."/>
            <person name="Vaario L.M."/>
            <person name="Yamada A."/>
            <person name="Yan M."/>
            <person name="Wang P."/>
            <person name="Xu J."/>
            <person name="Bruns T."/>
            <person name="Baldrian P."/>
            <person name="Vilgalys R."/>
            <person name="Dunand C."/>
            <person name="Henrissat B."/>
            <person name="Grigoriev I.V."/>
            <person name="Hibbett D."/>
            <person name="Nagy L.G."/>
            <person name="Martin F.M."/>
        </authorList>
    </citation>
    <scope>NUCLEOTIDE SEQUENCE</scope>
    <source>
        <strain evidence="2">UH-Tt-Lm1</strain>
    </source>
</reference>
<evidence type="ECO:0000313" key="2">
    <source>
        <dbReference type="EMBL" id="KAF9791099.1"/>
    </source>
</evidence>
<sequence>MGERTVELTGLYGHHQALSVDEVPGDMSYIYAYTSTPDAHIYGNLGPSNQPASRTSEPAIHSRPTPNGYTSLRRDPLPSDGISLGRGIHTHTLLSFGPSGILRFHRLFIPLTLTLRLPPGHPESLATLGPRPQPPGHAERCVRLAVIIPSSVKLRAMADQTVPDTNTLLLHRKPSTTVPKPNDVNLDFGAALKAGTSDKSLTKKGNLGNAVDMPPQGAGCLARHHRATEMNVWKKTKKK</sequence>
<reference evidence="2" key="2">
    <citation type="submission" date="2020-11" db="EMBL/GenBank/DDBJ databases">
        <authorList>
            <consortium name="DOE Joint Genome Institute"/>
            <person name="Kuo A."/>
            <person name="Miyauchi S."/>
            <person name="Kiss E."/>
            <person name="Drula E."/>
            <person name="Kohler A."/>
            <person name="Sanchez-Garcia M."/>
            <person name="Andreopoulos B."/>
            <person name="Barry K.W."/>
            <person name="Bonito G."/>
            <person name="Buee M."/>
            <person name="Carver A."/>
            <person name="Chen C."/>
            <person name="Cichocki N."/>
            <person name="Clum A."/>
            <person name="Culley D."/>
            <person name="Crous P.W."/>
            <person name="Fauchery L."/>
            <person name="Girlanda M."/>
            <person name="Hayes R."/>
            <person name="Keri Z."/>
            <person name="Labutti K."/>
            <person name="Lipzen A."/>
            <person name="Lombard V."/>
            <person name="Magnuson J."/>
            <person name="Maillard F."/>
            <person name="Morin E."/>
            <person name="Murat C."/>
            <person name="Nolan M."/>
            <person name="Ohm R."/>
            <person name="Pangilinan J."/>
            <person name="Pereira M."/>
            <person name="Perotto S."/>
            <person name="Peter M."/>
            <person name="Riley R."/>
            <person name="Sitrit Y."/>
            <person name="Stielow B."/>
            <person name="Szollosi G."/>
            <person name="Zifcakova L."/>
            <person name="Stursova M."/>
            <person name="Spatafora J.W."/>
            <person name="Tedersoo L."/>
            <person name="Vaario L.-M."/>
            <person name="Yamada A."/>
            <person name="Yan M."/>
            <person name="Wang P."/>
            <person name="Xu J."/>
            <person name="Bruns T."/>
            <person name="Baldrian P."/>
            <person name="Vilgalys R."/>
            <person name="Henrissat B."/>
            <person name="Grigoriev I.V."/>
            <person name="Hibbett D."/>
            <person name="Nagy L.G."/>
            <person name="Martin F.M."/>
        </authorList>
    </citation>
    <scope>NUCLEOTIDE SEQUENCE</scope>
    <source>
        <strain evidence="2">UH-Tt-Lm1</strain>
    </source>
</reference>
<evidence type="ECO:0000313" key="3">
    <source>
        <dbReference type="Proteomes" id="UP000736335"/>
    </source>
</evidence>